<accession>A0A9W6ZI51</accession>
<organism evidence="1 2">
    <name type="scientific">Triparma retinervis</name>
    <dbReference type="NCBI Taxonomy" id="2557542"/>
    <lineage>
        <taxon>Eukaryota</taxon>
        <taxon>Sar</taxon>
        <taxon>Stramenopiles</taxon>
        <taxon>Ochrophyta</taxon>
        <taxon>Bolidophyceae</taxon>
        <taxon>Parmales</taxon>
        <taxon>Triparmaceae</taxon>
        <taxon>Triparma</taxon>
    </lineage>
</organism>
<name>A0A9W6ZI51_9STRA</name>
<comment type="caution">
    <text evidence="1">The sequence shown here is derived from an EMBL/GenBank/DDBJ whole genome shotgun (WGS) entry which is preliminary data.</text>
</comment>
<dbReference type="Proteomes" id="UP001165082">
    <property type="component" value="Unassembled WGS sequence"/>
</dbReference>
<sequence length="182" mass="20124">MKKLVSPSTKKIKESLVQLLNRVINRGEALGDADKALTRSFEVFAGRKQTSTTCTAFANKLANLSVSWSSYTLDECLALTLSLSSHESAADGVISMEDFKRFAFESSNNAAEQMQRGRSISNFADSSEMDVDYLESLNHSLTATAIKTDDAAPPPKSFLEEKFQHLCKKARILHGINVWGWI</sequence>
<keyword evidence="2" id="KW-1185">Reference proteome</keyword>
<reference evidence="1" key="1">
    <citation type="submission" date="2022-07" db="EMBL/GenBank/DDBJ databases">
        <title>Genome analysis of Parmales, a sister group of diatoms, reveals the evolutionary specialization of diatoms from phago-mixotrophs to photoautotrophs.</title>
        <authorList>
            <person name="Ban H."/>
            <person name="Sato S."/>
            <person name="Yoshikawa S."/>
            <person name="Kazumasa Y."/>
            <person name="Nakamura Y."/>
            <person name="Ichinomiya M."/>
            <person name="Saitoh K."/>
            <person name="Sato N."/>
            <person name="Blanc-Mathieu R."/>
            <person name="Endo H."/>
            <person name="Kuwata A."/>
            <person name="Ogata H."/>
        </authorList>
    </citation>
    <scope>NUCLEOTIDE SEQUENCE</scope>
</reference>
<evidence type="ECO:0000313" key="1">
    <source>
        <dbReference type="EMBL" id="GMH54837.1"/>
    </source>
</evidence>
<proteinExistence type="predicted"/>
<feature type="non-terminal residue" evidence="1">
    <location>
        <position position="182"/>
    </location>
</feature>
<dbReference type="EMBL" id="BRXZ01006070">
    <property type="protein sequence ID" value="GMH54837.1"/>
    <property type="molecule type" value="Genomic_DNA"/>
</dbReference>
<evidence type="ECO:0000313" key="2">
    <source>
        <dbReference type="Proteomes" id="UP001165082"/>
    </source>
</evidence>
<dbReference type="OrthoDB" id="192700at2759"/>
<dbReference type="AlphaFoldDB" id="A0A9W6ZI51"/>
<protein>
    <submittedName>
        <fullName evidence="1">Uncharacterized protein</fullName>
    </submittedName>
</protein>
<gene>
    <name evidence="1" type="ORF">TrRE_jg7497</name>
</gene>